<dbReference type="EMBL" id="BTGU01007247">
    <property type="protein sequence ID" value="GMN29954.1"/>
    <property type="molecule type" value="Genomic_DNA"/>
</dbReference>
<reference evidence="1" key="1">
    <citation type="submission" date="2023-07" db="EMBL/GenBank/DDBJ databases">
        <title>draft genome sequence of fig (Ficus carica).</title>
        <authorList>
            <person name="Takahashi T."/>
            <person name="Nishimura K."/>
        </authorList>
    </citation>
    <scope>NUCLEOTIDE SEQUENCE</scope>
</reference>
<protein>
    <submittedName>
        <fullName evidence="1">Uncharacterized protein</fullName>
    </submittedName>
</protein>
<proteinExistence type="predicted"/>
<evidence type="ECO:0000313" key="1">
    <source>
        <dbReference type="EMBL" id="GMN29954.1"/>
    </source>
</evidence>
<accession>A0AA87Z4J5</accession>
<keyword evidence="2" id="KW-1185">Reference proteome</keyword>
<sequence length="121" mass="12966">MTGHYKEETPHGLALVSNPPSFAPLASSSIAKSLTMTGHMRAGHLKEWTHHATSLGLDTSCFLALLGKHASLACWLARASSRLHLRPTNLGRGHLMVPSLDEQASLALLLGKMGHPWPATT</sequence>
<gene>
    <name evidence="1" type="ORF">TIFTF001_049575</name>
</gene>
<organism evidence="1 2">
    <name type="scientific">Ficus carica</name>
    <name type="common">Common fig</name>
    <dbReference type="NCBI Taxonomy" id="3494"/>
    <lineage>
        <taxon>Eukaryota</taxon>
        <taxon>Viridiplantae</taxon>
        <taxon>Streptophyta</taxon>
        <taxon>Embryophyta</taxon>
        <taxon>Tracheophyta</taxon>
        <taxon>Spermatophyta</taxon>
        <taxon>Magnoliopsida</taxon>
        <taxon>eudicotyledons</taxon>
        <taxon>Gunneridae</taxon>
        <taxon>Pentapetalae</taxon>
        <taxon>rosids</taxon>
        <taxon>fabids</taxon>
        <taxon>Rosales</taxon>
        <taxon>Moraceae</taxon>
        <taxon>Ficeae</taxon>
        <taxon>Ficus</taxon>
    </lineage>
</organism>
<comment type="caution">
    <text evidence="1">The sequence shown here is derived from an EMBL/GenBank/DDBJ whole genome shotgun (WGS) entry which is preliminary data.</text>
</comment>
<evidence type="ECO:0000313" key="2">
    <source>
        <dbReference type="Proteomes" id="UP001187192"/>
    </source>
</evidence>
<name>A0AA87Z4J5_FICCA</name>
<dbReference type="Proteomes" id="UP001187192">
    <property type="component" value="Unassembled WGS sequence"/>
</dbReference>
<dbReference type="AlphaFoldDB" id="A0AA87Z4J5"/>